<evidence type="ECO:0000256" key="3">
    <source>
        <dbReference type="ARBA" id="ARBA00022630"/>
    </source>
</evidence>
<protein>
    <recommendedName>
        <fullName evidence="8">Flavin-containing monooxygenase</fullName>
        <ecNumber evidence="8">1.-.-.-</ecNumber>
    </recommendedName>
</protein>
<evidence type="ECO:0000256" key="5">
    <source>
        <dbReference type="ARBA" id="ARBA00022857"/>
    </source>
</evidence>
<organism evidence="10 11">
    <name type="scientific">Paralvinella palmiformis</name>
    <dbReference type="NCBI Taxonomy" id="53620"/>
    <lineage>
        <taxon>Eukaryota</taxon>
        <taxon>Metazoa</taxon>
        <taxon>Spiralia</taxon>
        <taxon>Lophotrochozoa</taxon>
        <taxon>Annelida</taxon>
        <taxon>Polychaeta</taxon>
        <taxon>Sedentaria</taxon>
        <taxon>Canalipalpata</taxon>
        <taxon>Terebellida</taxon>
        <taxon>Terebelliformia</taxon>
        <taxon>Alvinellidae</taxon>
        <taxon>Paralvinella</taxon>
    </lineage>
</organism>
<dbReference type="PANTHER" id="PTHR23023">
    <property type="entry name" value="DIMETHYLANILINE MONOOXYGENASE"/>
    <property type="match status" value="1"/>
</dbReference>
<comment type="similarity">
    <text evidence="2 8">Belongs to the FMO family.</text>
</comment>
<comment type="cofactor">
    <cofactor evidence="1 8">
        <name>FAD</name>
        <dbReference type="ChEBI" id="CHEBI:57692"/>
    </cofactor>
</comment>
<evidence type="ECO:0000313" key="10">
    <source>
        <dbReference type="EMBL" id="KAK2166805.1"/>
    </source>
</evidence>
<comment type="caution">
    <text evidence="10">The sequence shown here is derived from an EMBL/GenBank/DDBJ whole genome shotgun (WGS) entry which is preliminary data.</text>
</comment>
<feature type="region of interest" description="Disordered" evidence="9">
    <location>
        <begin position="20"/>
        <end position="48"/>
    </location>
</feature>
<accession>A0AAD9K988</accession>
<dbReference type="EMBL" id="JAODUP010000035">
    <property type="protein sequence ID" value="KAK2166805.1"/>
    <property type="molecule type" value="Genomic_DNA"/>
</dbReference>
<name>A0AAD9K988_9ANNE</name>
<keyword evidence="7 8" id="KW-0503">Monooxygenase</keyword>
<dbReference type="InterPro" id="IPR050346">
    <property type="entry name" value="FMO-like"/>
</dbReference>
<keyword evidence="4 8" id="KW-0274">FAD</keyword>
<evidence type="ECO:0000256" key="6">
    <source>
        <dbReference type="ARBA" id="ARBA00023002"/>
    </source>
</evidence>
<dbReference type="GO" id="GO:0004499">
    <property type="term" value="F:N,N-dimethylaniline monooxygenase activity"/>
    <property type="evidence" value="ECO:0007669"/>
    <property type="project" value="InterPro"/>
</dbReference>
<dbReference type="Gene3D" id="3.50.50.60">
    <property type="entry name" value="FAD/NAD(P)-binding domain"/>
    <property type="match status" value="2"/>
</dbReference>
<evidence type="ECO:0000256" key="1">
    <source>
        <dbReference type="ARBA" id="ARBA00001974"/>
    </source>
</evidence>
<evidence type="ECO:0000313" key="11">
    <source>
        <dbReference type="Proteomes" id="UP001208570"/>
    </source>
</evidence>
<dbReference type="GO" id="GO:0050660">
    <property type="term" value="F:flavin adenine dinucleotide binding"/>
    <property type="evidence" value="ECO:0007669"/>
    <property type="project" value="InterPro"/>
</dbReference>
<evidence type="ECO:0000256" key="8">
    <source>
        <dbReference type="RuleBase" id="RU361177"/>
    </source>
</evidence>
<evidence type="ECO:0000256" key="9">
    <source>
        <dbReference type="SAM" id="MobiDB-lite"/>
    </source>
</evidence>
<dbReference type="PRINTS" id="PR00370">
    <property type="entry name" value="FMOXYGENASE"/>
</dbReference>
<evidence type="ECO:0000256" key="2">
    <source>
        <dbReference type="ARBA" id="ARBA00009183"/>
    </source>
</evidence>
<dbReference type="InterPro" id="IPR000960">
    <property type="entry name" value="Flavin_mOase"/>
</dbReference>
<keyword evidence="5" id="KW-0521">NADP</keyword>
<dbReference type="InterPro" id="IPR020946">
    <property type="entry name" value="Flavin_mOase-like"/>
</dbReference>
<proteinExistence type="inferred from homology"/>
<dbReference type="AlphaFoldDB" id="A0AAD9K988"/>
<evidence type="ECO:0000256" key="7">
    <source>
        <dbReference type="ARBA" id="ARBA00023033"/>
    </source>
</evidence>
<dbReference type="FunFam" id="3.50.50.60:FF:000138">
    <property type="entry name" value="Flavin-containing monooxygenase"/>
    <property type="match status" value="1"/>
</dbReference>
<evidence type="ECO:0000256" key="4">
    <source>
        <dbReference type="ARBA" id="ARBA00022827"/>
    </source>
</evidence>
<dbReference type="InterPro" id="IPR036188">
    <property type="entry name" value="FAD/NAD-bd_sf"/>
</dbReference>
<keyword evidence="3 8" id="KW-0285">Flavoprotein</keyword>
<keyword evidence="6 8" id="KW-0560">Oxidoreductase</keyword>
<reference evidence="10" key="1">
    <citation type="journal article" date="2023" name="Mol. Biol. Evol.">
        <title>Third-Generation Sequencing Reveals the Adaptive Role of the Epigenome in Three Deep-Sea Polychaetes.</title>
        <authorList>
            <person name="Perez M."/>
            <person name="Aroh O."/>
            <person name="Sun Y."/>
            <person name="Lan Y."/>
            <person name="Juniper S.K."/>
            <person name="Young C.R."/>
            <person name="Angers B."/>
            <person name="Qian P.Y."/>
        </authorList>
    </citation>
    <scope>NUCLEOTIDE SEQUENCE</scope>
    <source>
        <strain evidence="10">P08H-3</strain>
    </source>
</reference>
<dbReference type="EC" id="1.-.-.-" evidence="8"/>
<gene>
    <name evidence="10" type="ORF">LSH36_35g08002</name>
</gene>
<dbReference type="Proteomes" id="UP001208570">
    <property type="component" value="Unassembled WGS sequence"/>
</dbReference>
<dbReference type="SUPFAM" id="SSF51905">
    <property type="entry name" value="FAD/NAD(P)-binding domain"/>
    <property type="match status" value="2"/>
</dbReference>
<dbReference type="Pfam" id="PF00743">
    <property type="entry name" value="FMO-like"/>
    <property type="match status" value="2"/>
</dbReference>
<keyword evidence="11" id="KW-1185">Reference proteome</keyword>
<sequence length="605" mass="68461">MWHGGLFAIRMIVAKSGLTDYRRPPESDPISGLSREGKKTGKRRGGLVREREGVVRPKEEIPMTTESLPDIYYGQRPAARVNLYNQAICILPEIFSDVSASGKKLAESSQKQQRDANPCATVRAPWNQHRGNWASASPSSYIVRYTIMYFEYPTFQSGERHPSANMSKQMRVAVVGAGASGLAALRNLSQDPDSFIPVAFDKRDGVGGVWIYHERTDLDDDGFCNTLYKNLRTNLPKEVMDFPDMSYPSNLPSFIHHTQVRQYCENYAKKWNLLPYIKFRTRVVLVKPVDDTDANTKWIIDTEDLDTGDVTSDQFDAVMICNGHLSKPYIPDIPGFDIFQGYTVHSRQYRVPDTYRGQKVICVGGSFSGIDIMGDVAAVAEKVYLSHDNTHPMEIPPNTEQVPRISSIGDTYVILTNGRQLDVDAIIFCTGYKYDFGFLAPECGVLLENEHIQHLYKHIFNIRHPTMSFIGILKRVLLFRCSYMQAEIVCGVLKGRHVLPTEESMLQDEEEQMRAIAADIAPHEMFGRLETAYYEEMRKLFGIEFWPEGVVGIYDRVAYDLIGIDGDFKDINFVLSPDKKSYKELPKHASLDNYGDGGELFNGDI</sequence>
<dbReference type="GO" id="GO:0050661">
    <property type="term" value="F:NADP binding"/>
    <property type="evidence" value="ECO:0007669"/>
    <property type="project" value="InterPro"/>
</dbReference>